<dbReference type="OrthoDB" id="10260961at2759"/>
<evidence type="ECO:0000313" key="2">
    <source>
        <dbReference type="EMBL" id="RPB13739.1"/>
    </source>
</evidence>
<dbReference type="InterPro" id="IPR000383">
    <property type="entry name" value="Xaa-Pro-like_dom"/>
</dbReference>
<dbReference type="PANTHER" id="PTHR42103">
    <property type="entry name" value="ALPHA/BETA-HYDROLASES SUPERFAMILY PROTEIN"/>
    <property type="match status" value="1"/>
</dbReference>
<feature type="domain" description="Xaa-Pro dipeptidyl-peptidase-like" evidence="1">
    <location>
        <begin position="17"/>
        <end position="110"/>
    </location>
</feature>
<gene>
    <name evidence="2" type="ORF">P167DRAFT_521170</name>
</gene>
<dbReference type="PANTHER" id="PTHR42103:SF2">
    <property type="entry name" value="AB HYDROLASE-1 DOMAIN-CONTAINING PROTEIN"/>
    <property type="match status" value="1"/>
</dbReference>
<dbReference type="Proteomes" id="UP000277580">
    <property type="component" value="Unassembled WGS sequence"/>
</dbReference>
<sequence>MPPATLNLQIPSLHDSLLLDARIYLPAIYMSPVAGAPWKRKVAVVAHPYAPLGGSYDDRVVLQVVSLLLKMGWVVASFNFRGACGSKGRTTWTGNAEIEDYISIVAWVLTYVQSLPPPETPASSPTEKQDVSEEPQEEVISLLIAGYSYGSLIASRLPSTNKHILPLMNLPPSDRPAFANAIDAARRSARRWRDSHSSTRTSYSGSSVNRADVLKAVQDKDSSSPVKEHWEDRVIKWRVISKYLLISPLLPPVSSFLIGFGQGGKNSLTGWTKGLVGMGGQGLDGVVEEGRKGIDELGTKVLAVYGDGDTFTSVKKYRKWKEKMGGVSKSWKGVEIEGAGHFWHENGVLEELEEAVMSWVG</sequence>
<evidence type="ECO:0000259" key="1">
    <source>
        <dbReference type="Pfam" id="PF02129"/>
    </source>
</evidence>
<organism evidence="2 3">
    <name type="scientific">Morchella conica CCBAS932</name>
    <dbReference type="NCBI Taxonomy" id="1392247"/>
    <lineage>
        <taxon>Eukaryota</taxon>
        <taxon>Fungi</taxon>
        <taxon>Dikarya</taxon>
        <taxon>Ascomycota</taxon>
        <taxon>Pezizomycotina</taxon>
        <taxon>Pezizomycetes</taxon>
        <taxon>Pezizales</taxon>
        <taxon>Morchellaceae</taxon>
        <taxon>Morchella</taxon>
    </lineage>
</organism>
<proteinExistence type="predicted"/>
<accession>A0A3N4KWD8</accession>
<protein>
    <recommendedName>
        <fullName evidence="1">Xaa-Pro dipeptidyl-peptidase-like domain-containing protein</fullName>
    </recommendedName>
</protein>
<keyword evidence="3" id="KW-1185">Reference proteome</keyword>
<dbReference type="Pfam" id="PF02129">
    <property type="entry name" value="Peptidase_S15"/>
    <property type="match status" value="1"/>
</dbReference>
<name>A0A3N4KWD8_9PEZI</name>
<dbReference type="InterPro" id="IPR029058">
    <property type="entry name" value="AB_hydrolase_fold"/>
</dbReference>
<dbReference type="AlphaFoldDB" id="A0A3N4KWD8"/>
<dbReference type="STRING" id="1392247.A0A3N4KWD8"/>
<dbReference type="GO" id="GO:0016787">
    <property type="term" value="F:hydrolase activity"/>
    <property type="evidence" value="ECO:0007669"/>
    <property type="project" value="InterPro"/>
</dbReference>
<reference evidence="2 3" key="1">
    <citation type="journal article" date="2018" name="Nat. Ecol. Evol.">
        <title>Pezizomycetes genomes reveal the molecular basis of ectomycorrhizal truffle lifestyle.</title>
        <authorList>
            <person name="Murat C."/>
            <person name="Payen T."/>
            <person name="Noel B."/>
            <person name="Kuo A."/>
            <person name="Morin E."/>
            <person name="Chen J."/>
            <person name="Kohler A."/>
            <person name="Krizsan K."/>
            <person name="Balestrini R."/>
            <person name="Da Silva C."/>
            <person name="Montanini B."/>
            <person name="Hainaut M."/>
            <person name="Levati E."/>
            <person name="Barry K.W."/>
            <person name="Belfiori B."/>
            <person name="Cichocki N."/>
            <person name="Clum A."/>
            <person name="Dockter R.B."/>
            <person name="Fauchery L."/>
            <person name="Guy J."/>
            <person name="Iotti M."/>
            <person name="Le Tacon F."/>
            <person name="Lindquist E.A."/>
            <person name="Lipzen A."/>
            <person name="Malagnac F."/>
            <person name="Mello A."/>
            <person name="Molinier V."/>
            <person name="Miyauchi S."/>
            <person name="Poulain J."/>
            <person name="Riccioni C."/>
            <person name="Rubini A."/>
            <person name="Sitrit Y."/>
            <person name="Splivallo R."/>
            <person name="Traeger S."/>
            <person name="Wang M."/>
            <person name="Zifcakova L."/>
            <person name="Wipf D."/>
            <person name="Zambonelli A."/>
            <person name="Paolocci F."/>
            <person name="Nowrousian M."/>
            <person name="Ottonello S."/>
            <person name="Baldrian P."/>
            <person name="Spatafora J.W."/>
            <person name="Henrissat B."/>
            <person name="Nagy L.G."/>
            <person name="Aury J.M."/>
            <person name="Wincker P."/>
            <person name="Grigoriev I.V."/>
            <person name="Bonfante P."/>
            <person name="Martin F.M."/>
        </authorList>
    </citation>
    <scope>NUCLEOTIDE SEQUENCE [LARGE SCALE GENOMIC DNA]</scope>
    <source>
        <strain evidence="2 3">CCBAS932</strain>
    </source>
</reference>
<dbReference type="EMBL" id="ML119121">
    <property type="protein sequence ID" value="RPB13739.1"/>
    <property type="molecule type" value="Genomic_DNA"/>
</dbReference>
<dbReference type="Gene3D" id="3.40.50.1820">
    <property type="entry name" value="alpha/beta hydrolase"/>
    <property type="match status" value="1"/>
</dbReference>
<dbReference type="SUPFAM" id="SSF53474">
    <property type="entry name" value="alpha/beta-Hydrolases"/>
    <property type="match status" value="1"/>
</dbReference>
<dbReference type="InParanoid" id="A0A3N4KWD8"/>
<evidence type="ECO:0000313" key="3">
    <source>
        <dbReference type="Proteomes" id="UP000277580"/>
    </source>
</evidence>